<dbReference type="EMBL" id="CH408155">
    <property type="protein sequence ID" value="EDK37036.2"/>
    <property type="molecule type" value="Genomic_DNA"/>
</dbReference>
<dbReference type="OrthoDB" id="4018341at2759"/>
<dbReference type="eggNOG" id="ENOG502RJ98">
    <property type="taxonomic scope" value="Eukaryota"/>
</dbReference>
<evidence type="ECO:0000313" key="3">
    <source>
        <dbReference type="Proteomes" id="UP000001997"/>
    </source>
</evidence>
<evidence type="ECO:0000313" key="2">
    <source>
        <dbReference type="EMBL" id="EDK37036.2"/>
    </source>
</evidence>
<organism evidence="2 3">
    <name type="scientific">Meyerozyma guilliermondii (strain ATCC 6260 / CBS 566 / DSM 6381 / JCM 1539 / NBRC 10279 / NRRL Y-324)</name>
    <name type="common">Yeast</name>
    <name type="synonym">Candida guilliermondii</name>
    <dbReference type="NCBI Taxonomy" id="294746"/>
    <lineage>
        <taxon>Eukaryota</taxon>
        <taxon>Fungi</taxon>
        <taxon>Dikarya</taxon>
        <taxon>Ascomycota</taxon>
        <taxon>Saccharomycotina</taxon>
        <taxon>Pichiomycetes</taxon>
        <taxon>Debaryomycetaceae</taxon>
        <taxon>Meyerozyma</taxon>
    </lineage>
</organism>
<feature type="compositionally biased region" description="Polar residues" evidence="1">
    <location>
        <begin position="121"/>
        <end position="155"/>
    </location>
</feature>
<sequence>MEADEQFEADLQFLLSKSSTLNKSEKFVKVSQNVVSTNQKQGQKLIKGKYKISMEEITKDMDGINFSSDENDEPVTPEPSPHNTSKESETSSSVPAKKAKKKRQRKKKEHVKDAEKDGFPPQSQESGVPSETHSSSASTDGQESTPSRSAQSTRTVPKAPQKSFLTAMEPTTSIIGLSNSQILSLPLNDVKLKLLVSSGSKTIQNILKFAKRETSDLFEDYERKRVFLQLCVEVALMESMGFKKVARKWPQVIEWFGGYPEINLTTTKTRLTPSTKDIHKNSFDYSMLALIGHILIWGTFLQRKAKQPVFTKKYDIQVQNVKECLGGDFLWDRLSQHPKMNAKRWKHVIKFRQSFPFEVNQFMMVLRFMKVDDFTSSSNILA</sequence>
<dbReference type="VEuPathDB" id="FungiDB:PGUG_01134"/>
<dbReference type="GeneID" id="5129483"/>
<dbReference type="InParanoid" id="A5DCX9"/>
<dbReference type="RefSeq" id="XP_001487757.2">
    <property type="nucleotide sequence ID" value="XM_001487707.1"/>
</dbReference>
<feature type="region of interest" description="Disordered" evidence="1">
    <location>
        <begin position="61"/>
        <end position="165"/>
    </location>
</feature>
<dbReference type="AlphaFoldDB" id="A5DCX9"/>
<reference evidence="2 3" key="1">
    <citation type="journal article" date="2009" name="Nature">
        <title>Evolution of pathogenicity and sexual reproduction in eight Candida genomes.</title>
        <authorList>
            <person name="Butler G."/>
            <person name="Rasmussen M.D."/>
            <person name="Lin M.F."/>
            <person name="Santos M.A."/>
            <person name="Sakthikumar S."/>
            <person name="Munro C.A."/>
            <person name="Rheinbay E."/>
            <person name="Grabherr M."/>
            <person name="Forche A."/>
            <person name="Reedy J.L."/>
            <person name="Agrafioti I."/>
            <person name="Arnaud M.B."/>
            <person name="Bates S."/>
            <person name="Brown A.J."/>
            <person name="Brunke S."/>
            <person name="Costanzo M.C."/>
            <person name="Fitzpatrick D.A."/>
            <person name="de Groot P.W."/>
            <person name="Harris D."/>
            <person name="Hoyer L.L."/>
            <person name="Hube B."/>
            <person name="Klis F.M."/>
            <person name="Kodira C."/>
            <person name="Lennard N."/>
            <person name="Logue M.E."/>
            <person name="Martin R."/>
            <person name="Neiman A.M."/>
            <person name="Nikolaou E."/>
            <person name="Quail M.A."/>
            <person name="Quinn J."/>
            <person name="Santos M.C."/>
            <person name="Schmitzberger F.F."/>
            <person name="Sherlock G."/>
            <person name="Shah P."/>
            <person name="Silverstein K.A."/>
            <person name="Skrzypek M.S."/>
            <person name="Soll D."/>
            <person name="Staggs R."/>
            <person name="Stansfield I."/>
            <person name="Stumpf M.P."/>
            <person name="Sudbery P.E."/>
            <person name="Srikantha T."/>
            <person name="Zeng Q."/>
            <person name="Berman J."/>
            <person name="Berriman M."/>
            <person name="Heitman J."/>
            <person name="Gow N.A."/>
            <person name="Lorenz M.C."/>
            <person name="Birren B.W."/>
            <person name="Kellis M."/>
            <person name="Cuomo C.A."/>
        </authorList>
    </citation>
    <scope>NUCLEOTIDE SEQUENCE [LARGE SCALE GENOMIC DNA]</scope>
    <source>
        <strain evidence="3">ATCC 6260 / CBS 566 / DSM 6381 / JCM 1539 / NBRC 10279 / NRRL Y-324</strain>
    </source>
</reference>
<keyword evidence="3" id="KW-1185">Reference proteome</keyword>
<feature type="compositionally biased region" description="Basic residues" evidence="1">
    <location>
        <begin position="97"/>
        <end position="109"/>
    </location>
</feature>
<accession>A5DCX9</accession>
<protein>
    <submittedName>
        <fullName evidence="2">Uncharacterized protein</fullName>
    </submittedName>
</protein>
<proteinExistence type="predicted"/>
<dbReference type="KEGG" id="pgu:PGUG_01134"/>
<name>A5DCX9_PICGU</name>
<evidence type="ECO:0000256" key="1">
    <source>
        <dbReference type="SAM" id="MobiDB-lite"/>
    </source>
</evidence>
<gene>
    <name evidence="2" type="ORF">PGUG_01134</name>
</gene>
<dbReference type="HOGENOM" id="CLU_723825_0_0_1"/>
<dbReference type="Proteomes" id="UP000001997">
    <property type="component" value="Unassembled WGS sequence"/>
</dbReference>